<dbReference type="Proteomes" id="UP000270342">
    <property type="component" value="Unassembled WGS sequence"/>
</dbReference>
<organism evidence="2 3">
    <name type="scientific">Pararobbsia silviterrae</name>
    <dbReference type="NCBI Taxonomy" id="1792498"/>
    <lineage>
        <taxon>Bacteria</taxon>
        <taxon>Pseudomonadati</taxon>
        <taxon>Pseudomonadota</taxon>
        <taxon>Betaproteobacteria</taxon>
        <taxon>Burkholderiales</taxon>
        <taxon>Burkholderiaceae</taxon>
        <taxon>Pararobbsia</taxon>
    </lineage>
</organism>
<accession>A0A494XFW2</accession>
<feature type="region of interest" description="Disordered" evidence="1">
    <location>
        <begin position="32"/>
        <end position="53"/>
    </location>
</feature>
<gene>
    <name evidence="2" type="ORF">D7S86_21410</name>
</gene>
<keyword evidence="3" id="KW-1185">Reference proteome</keyword>
<dbReference type="EMBL" id="RBZU01000011">
    <property type="protein sequence ID" value="RKP48571.1"/>
    <property type="molecule type" value="Genomic_DNA"/>
</dbReference>
<reference evidence="2 3" key="1">
    <citation type="submission" date="2018-10" db="EMBL/GenBank/DDBJ databases">
        <title>Robbsia sp. DHC34, isolated from soil.</title>
        <authorList>
            <person name="Gao Z.-H."/>
            <person name="Qiu L.-H."/>
        </authorList>
    </citation>
    <scope>NUCLEOTIDE SEQUENCE [LARGE SCALE GENOMIC DNA]</scope>
    <source>
        <strain evidence="2 3">DHC34</strain>
    </source>
</reference>
<feature type="region of interest" description="Disordered" evidence="1">
    <location>
        <begin position="229"/>
        <end position="249"/>
    </location>
</feature>
<name>A0A494XFW2_9BURK</name>
<dbReference type="RefSeq" id="WP_121089117.1">
    <property type="nucleotide sequence ID" value="NZ_RBZU01000011.1"/>
</dbReference>
<proteinExistence type="predicted"/>
<evidence type="ECO:0000313" key="2">
    <source>
        <dbReference type="EMBL" id="RKP48571.1"/>
    </source>
</evidence>
<dbReference type="AlphaFoldDB" id="A0A494XFW2"/>
<protein>
    <submittedName>
        <fullName evidence="2">Uncharacterized protein</fullName>
    </submittedName>
</protein>
<sequence length="249" mass="26899">MSINSTLPPSLVSRTDIRTNVRAAARLTAPRADSLVQDRAKRATDADSSAAPGPAVLRNVFAPADAVRQTQGTGLLPEMLEHIGIWNTPNAAYVTMSAAFAQTHMAPGNRPAIGRETLYFEPRRVGGQLPTPVNLCQATVSARGASPARAEIRADQTLYLKGCLQAGQRLAPLEFRSDTPFDYWIQAREPDGTIHVKSNVGPTKLLRFELPSAPSRHLDVIVMIQPRTAAQAASDSPRGPTVIEYSRAR</sequence>
<comment type="caution">
    <text evidence="2">The sequence shown here is derived from an EMBL/GenBank/DDBJ whole genome shotgun (WGS) entry which is preliminary data.</text>
</comment>
<evidence type="ECO:0000313" key="3">
    <source>
        <dbReference type="Proteomes" id="UP000270342"/>
    </source>
</evidence>
<feature type="compositionally biased region" description="Basic and acidic residues" evidence="1">
    <location>
        <begin position="36"/>
        <end position="45"/>
    </location>
</feature>
<evidence type="ECO:0000256" key="1">
    <source>
        <dbReference type="SAM" id="MobiDB-lite"/>
    </source>
</evidence>